<dbReference type="SMART" id="SM00867">
    <property type="entry name" value="YceI"/>
    <property type="match status" value="1"/>
</dbReference>
<dbReference type="InterPro" id="IPR036761">
    <property type="entry name" value="TTHA0802/YceI-like_sf"/>
</dbReference>
<dbReference type="AlphaFoldDB" id="A0A1I6P5V2"/>
<feature type="chain" id="PRO_5011453897" evidence="1">
    <location>
        <begin position="20"/>
        <end position="209"/>
    </location>
</feature>
<keyword evidence="4" id="KW-1185">Reference proteome</keyword>
<evidence type="ECO:0000256" key="1">
    <source>
        <dbReference type="SAM" id="SignalP"/>
    </source>
</evidence>
<dbReference type="PROSITE" id="PS51257">
    <property type="entry name" value="PROKAR_LIPOPROTEIN"/>
    <property type="match status" value="1"/>
</dbReference>
<evidence type="ECO:0000313" key="3">
    <source>
        <dbReference type="EMBL" id="SFS35586.1"/>
    </source>
</evidence>
<dbReference type="RefSeq" id="WP_093363374.1">
    <property type="nucleotide sequence ID" value="NZ_FOZZ01000001.1"/>
</dbReference>
<proteinExistence type="predicted"/>
<accession>A0A1I6P5V2</accession>
<organism evidence="3 4">
    <name type="scientific">Sphingobacterium wenxiniae</name>
    <dbReference type="NCBI Taxonomy" id="683125"/>
    <lineage>
        <taxon>Bacteria</taxon>
        <taxon>Pseudomonadati</taxon>
        <taxon>Bacteroidota</taxon>
        <taxon>Sphingobacteriia</taxon>
        <taxon>Sphingobacteriales</taxon>
        <taxon>Sphingobacteriaceae</taxon>
        <taxon>Sphingobacterium</taxon>
    </lineage>
</organism>
<keyword evidence="1" id="KW-0732">Signal</keyword>
<dbReference type="PANTHER" id="PTHR34406">
    <property type="entry name" value="PROTEIN YCEI"/>
    <property type="match status" value="1"/>
</dbReference>
<dbReference type="STRING" id="683125.SAMN05660206_101297"/>
<gene>
    <name evidence="3" type="ORF">SAMN05660206_101297</name>
</gene>
<dbReference type="EMBL" id="FOZZ01000001">
    <property type="protein sequence ID" value="SFS35586.1"/>
    <property type="molecule type" value="Genomic_DNA"/>
</dbReference>
<protein>
    <submittedName>
        <fullName evidence="3">Polyisoprenoid-binding protein YceI</fullName>
    </submittedName>
</protein>
<dbReference type="SUPFAM" id="SSF101874">
    <property type="entry name" value="YceI-like"/>
    <property type="match status" value="1"/>
</dbReference>
<sequence length="209" mass="21925">MKKILLLSAVAGLILASCAGNPEGKKAETTDSIETTTTAEGASYAVDAAASTVVWTGTKVTGSHTGTVNIKSGALTVDGDKITGGNFVLDVTSINSTDLEGEWKEKLDGHLKSEDFFNAATFPEAKFEVTAVEAGAAAGDIKVSGNLTIRDVTKNITFDAKVVELTDASAKVDADFNIAREDWGVTYSGKQDDLISKEINFKISLVAKK</sequence>
<dbReference type="InterPro" id="IPR007372">
    <property type="entry name" value="Lipid/polyisoprenoid-bd_YceI"/>
</dbReference>
<dbReference type="PANTHER" id="PTHR34406:SF1">
    <property type="entry name" value="PROTEIN YCEI"/>
    <property type="match status" value="1"/>
</dbReference>
<dbReference type="Gene3D" id="2.40.128.110">
    <property type="entry name" value="Lipid/polyisoprenoid-binding, YceI-like"/>
    <property type="match status" value="1"/>
</dbReference>
<dbReference type="Proteomes" id="UP000198785">
    <property type="component" value="Unassembled WGS sequence"/>
</dbReference>
<feature type="domain" description="Lipid/polyisoprenoid-binding YceI-like" evidence="2">
    <location>
        <begin position="43"/>
        <end position="208"/>
    </location>
</feature>
<reference evidence="3 4" key="1">
    <citation type="submission" date="2016-10" db="EMBL/GenBank/DDBJ databases">
        <authorList>
            <person name="de Groot N.N."/>
        </authorList>
    </citation>
    <scope>NUCLEOTIDE SEQUENCE [LARGE SCALE GENOMIC DNA]</scope>
    <source>
        <strain evidence="3 4">DSM 22789</strain>
    </source>
</reference>
<dbReference type="Pfam" id="PF04264">
    <property type="entry name" value="YceI"/>
    <property type="match status" value="1"/>
</dbReference>
<feature type="signal peptide" evidence="1">
    <location>
        <begin position="1"/>
        <end position="19"/>
    </location>
</feature>
<name>A0A1I6P5V2_9SPHI</name>
<dbReference type="OrthoDB" id="951410at2"/>
<evidence type="ECO:0000313" key="4">
    <source>
        <dbReference type="Proteomes" id="UP000198785"/>
    </source>
</evidence>
<evidence type="ECO:0000259" key="2">
    <source>
        <dbReference type="SMART" id="SM00867"/>
    </source>
</evidence>